<protein>
    <recommendedName>
        <fullName evidence="6">Pseudouridine-5'-phosphate glycosidase</fullName>
        <shortName evidence="6">PsiMP glycosidase</shortName>
        <ecNumber evidence="6">4.2.1.70</ecNumber>
    </recommendedName>
</protein>
<reference evidence="7 8" key="1">
    <citation type="submission" date="2021-01" db="EMBL/GenBank/DDBJ databases">
        <title>WGS of actinomycetes isolated from Thailand.</title>
        <authorList>
            <person name="Thawai C."/>
        </authorList>
    </citation>
    <scope>NUCLEOTIDE SEQUENCE [LARGE SCALE GENOMIC DNA]</scope>
    <source>
        <strain evidence="7 8">CA1R205</strain>
    </source>
</reference>
<evidence type="ECO:0000256" key="5">
    <source>
        <dbReference type="ARBA" id="ARBA00023295"/>
    </source>
</evidence>
<keyword evidence="1 6" id="KW-0479">Metal-binding</keyword>
<dbReference type="HAMAP" id="MF_01876">
    <property type="entry name" value="PsiMP_glycosidase"/>
    <property type="match status" value="1"/>
</dbReference>
<keyword evidence="4 6" id="KW-0456">Lyase</keyword>
<comment type="function">
    <text evidence="6">Catalyzes the reversible cleavage of pseudouridine 5'-phosphate (PsiMP) to ribose 5-phosphate and uracil. Functions biologically in the cleavage direction, as part of a pseudouridine degradation pathway.</text>
</comment>
<evidence type="ECO:0000256" key="2">
    <source>
        <dbReference type="ARBA" id="ARBA00022801"/>
    </source>
</evidence>
<dbReference type="PANTHER" id="PTHR42909:SF1">
    <property type="entry name" value="CARBOHYDRATE KINASE PFKB DOMAIN-CONTAINING PROTEIN"/>
    <property type="match status" value="1"/>
</dbReference>
<dbReference type="Gene3D" id="3.40.1790.10">
    <property type="entry name" value="Indigoidine synthase domain"/>
    <property type="match status" value="1"/>
</dbReference>
<organism evidence="7 8">
    <name type="scientific">Streptomyces coffeae</name>
    <dbReference type="NCBI Taxonomy" id="621382"/>
    <lineage>
        <taxon>Bacteria</taxon>
        <taxon>Bacillati</taxon>
        <taxon>Actinomycetota</taxon>
        <taxon>Actinomycetes</taxon>
        <taxon>Kitasatosporales</taxon>
        <taxon>Streptomycetaceae</taxon>
        <taxon>Streptomyces</taxon>
    </lineage>
</organism>
<dbReference type="Proteomes" id="UP000634229">
    <property type="component" value="Unassembled WGS sequence"/>
</dbReference>
<evidence type="ECO:0000256" key="6">
    <source>
        <dbReference type="HAMAP-Rule" id="MF_01876"/>
    </source>
</evidence>
<evidence type="ECO:0000313" key="8">
    <source>
        <dbReference type="Proteomes" id="UP000634229"/>
    </source>
</evidence>
<name>A0ABS1NC23_9ACTN</name>
<keyword evidence="8" id="KW-1185">Reference proteome</keyword>
<dbReference type="EC" id="4.2.1.70" evidence="6"/>
<comment type="catalytic activity">
    <reaction evidence="6">
        <text>D-ribose 5-phosphate + uracil = psi-UMP + H2O</text>
        <dbReference type="Rhea" id="RHEA:18337"/>
        <dbReference type="ChEBI" id="CHEBI:15377"/>
        <dbReference type="ChEBI" id="CHEBI:17568"/>
        <dbReference type="ChEBI" id="CHEBI:58380"/>
        <dbReference type="ChEBI" id="CHEBI:78346"/>
        <dbReference type="EC" id="4.2.1.70"/>
    </reaction>
</comment>
<dbReference type="RefSeq" id="WP_201875013.1">
    <property type="nucleotide sequence ID" value="NZ_JAERRF010000006.1"/>
</dbReference>
<dbReference type="EMBL" id="JAERRF010000006">
    <property type="protein sequence ID" value="MBL1097617.1"/>
    <property type="molecule type" value="Genomic_DNA"/>
</dbReference>
<comment type="subunit">
    <text evidence="6">Homotrimer.</text>
</comment>
<evidence type="ECO:0000256" key="3">
    <source>
        <dbReference type="ARBA" id="ARBA00023211"/>
    </source>
</evidence>
<evidence type="ECO:0000313" key="7">
    <source>
        <dbReference type="EMBL" id="MBL1097617.1"/>
    </source>
</evidence>
<proteinExistence type="inferred from homology"/>
<dbReference type="Pfam" id="PF04227">
    <property type="entry name" value="Indigoidine_A"/>
    <property type="match status" value="1"/>
</dbReference>
<dbReference type="PANTHER" id="PTHR42909">
    <property type="entry name" value="ZGC:136858"/>
    <property type="match status" value="1"/>
</dbReference>
<keyword evidence="3 6" id="KW-0464">Manganese</keyword>
<feature type="binding site" evidence="6">
    <location>
        <position position="89"/>
    </location>
    <ligand>
        <name>substrate</name>
    </ligand>
</feature>
<feature type="binding site" evidence="6">
    <location>
        <begin position="143"/>
        <end position="145"/>
    </location>
    <ligand>
        <name>substrate</name>
    </ligand>
</feature>
<feature type="binding site" evidence="6">
    <location>
        <position position="109"/>
    </location>
    <ligand>
        <name>substrate</name>
    </ligand>
</feature>
<dbReference type="InterPro" id="IPR007342">
    <property type="entry name" value="PsuG"/>
</dbReference>
<comment type="similarity">
    <text evidence="6">Belongs to the pseudouridine-5'-phosphate glycosidase family.</text>
</comment>
<comment type="caution">
    <text evidence="7">The sequence shown here is derived from an EMBL/GenBank/DDBJ whole genome shotgun (WGS) entry which is preliminary data.</text>
</comment>
<feature type="binding site" evidence="6">
    <location>
        <position position="141"/>
    </location>
    <ligand>
        <name>Mn(2+)</name>
        <dbReference type="ChEBI" id="CHEBI:29035"/>
    </ligand>
</feature>
<evidence type="ECO:0000256" key="1">
    <source>
        <dbReference type="ARBA" id="ARBA00022723"/>
    </source>
</evidence>
<gene>
    <name evidence="6" type="primary">psuG</name>
    <name evidence="7" type="ORF">JK363_13170</name>
</gene>
<feature type="active site" description="Proton donor" evidence="6">
    <location>
        <position position="28"/>
    </location>
</feature>
<dbReference type="InterPro" id="IPR022830">
    <property type="entry name" value="Indigdn_synthA-like"/>
</dbReference>
<feature type="active site" description="Nucleophile" evidence="6">
    <location>
        <position position="162"/>
    </location>
</feature>
<dbReference type="SUPFAM" id="SSF110581">
    <property type="entry name" value="Indigoidine synthase A-like"/>
    <property type="match status" value="1"/>
</dbReference>
<keyword evidence="2 6" id="KW-0378">Hydrolase</keyword>
<accession>A0ABS1NC23</accession>
<comment type="cofactor">
    <cofactor evidence="6">
        <name>Mn(2+)</name>
        <dbReference type="ChEBI" id="CHEBI:29035"/>
    </cofactor>
    <text evidence="6">Binds 1 Mn(2+) ion per subunit.</text>
</comment>
<evidence type="ECO:0000256" key="4">
    <source>
        <dbReference type="ARBA" id="ARBA00023239"/>
    </source>
</evidence>
<keyword evidence="5 6" id="KW-0326">Glycosidase</keyword>
<dbReference type="GO" id="GO:0016798">
    <property type="term" value="F:hydrolase activity, acting on glycosyl bonds"/>
    <property type="evidence" value="ECO:0007669"/>
    <property type="project" value="UniProtKB-KW"/>
</dbReference>
<sequence>MTSPHPRLTLGEEVRDALRDGRPVVALESTIISHGMPYPQNVEMATEVEAIIRAQGAVPATIAVLHGRPRVGLDRDDLELLATSPEVRKVSVRDLAQVMARGGHGATTVASTMRLASLAGIKVFVTGGIGGVHRGAQTSFDISADLTELSTTPVAVISAGVKSILDIGLTLETLETLGVPVLGYGTDDFPAFYSRVSGFPSPLRADSPEEIAAIMRAQWDLGLTAGLSIANPVPEDDEIPAERIDGIIERALAEMTEAGVTGKDTTPYLLGRIVELTKGESLATNIALVKNNARLGARIAISYAEAEGGATATASRNA</sequence>